<protein>
    <submittedName>
        <fullName evidence="2">GSCFA domain protein</fullName>
    </submittedName>
</protein>
<dbReference type="EMBL" id="CP001349">
    <property type="protein sequence ID" value="ACL60330.1"/>
    <property type="molecule type" value="Genomic_DNA"/>
</dbReference>
<dbReference type="RefSeq" id="WP_015931937.1">
    <property type="nucleotide sequence ID" value="NC_011894.1"/>
</dbReference>
<evidence type="ECO:0000313" key="3">
    <source>
        <dbReference type="Proteomes" id="UP000008207"/>
    </source>
</evidence>
<gene>
    <name evidence="2" type="ordered locus">Mnod_5486</name>
</gene>
<feature type="domain" description="GSCFA" evidence="1">
    <location>
        <begin position="42"/>
        <end position="312"/>
    </location>
</feature>
<proteinExistence type="predicted"/>
<dbReference type="InterPro" id="IPR014982">
    <property type="entry name" value="GSCFA"/>
</dbReference>
<name>B8IP12_METNO</name>
<dbReference type="KEGG" id="mno:Mnod_5486"/>
<dbReference type="HOGENOM" id="CLU_049172_0_0_5"/>
<dbReference type="OrthoDB" id="369216at2"/>
<organism evidence="2 3">
    <name type="scientific">Methylobacterium nodulans (strain LMG 21967 / CNCM I-2342 / ORS 2060)</name>
    <dbReference type="NCBI Taxonomy" id="460265"/>
    <lineage>
        <taxon>Bacteria</taxon>
        <taxon>Pseudomonadati</taxon>
        <taxon>Pseudomonadota</taxon>
        <taxon>Alphaproteobacteria</taxon>
        <taxon>Hyphomicrobiales</taxon>
        <taxon>Methylobacteriaceae</taxon>
        <taxon>Methylobacterium</taxon>
    </lineage>
</organism>
<sequence length="350" mass="37709">MAHNPYADLPDERFWRRAVAGVPPFALDPRPAAPFPIAPTDRVATAGSCFAQRVAQALRDAGYHYYITEAAPPGLAPEEAEARQYGTYSARYGNLYTPRQFVQLFDRAYGAFVPALQAWPREDGRFVDPFRPTIEPAGFADPEAVAASRAAHLARVRALFESLDVFVLTLGQTEGWRHREDGAALPLAPGVAGGIYDPDAYMLVNAGAAEATADLRGFLDRLRGVNPAARVIVTVSPVPMIATGIARHVLVSNTYTKAVLRVAAEEAIAGDAQAVYFPSYEIVTGGQNAARYYAEDQRSVTPAGIRHVMRCFLAAFTPGGAAPPEAVTGAEFARTRGVVCDEEEIERSLA</sequence>
<dbReference type="Proteomes" id="UP000008207">
    <property type="component" value="Chromosome"/>
</dbReference>
<dbReference type="eggNOG" id="COG0455">
    <property type="taxonomic scope" value="Bacteria"/>
</dbReference>
<evidence type="ECO:0000259" key="1">
    <source>
        <dbReference type="Pfam" id="PF08885"/>
    </source>
</evidence>
<dbReference type="Pfam" id="PF08885">
    <property type="entry name" value="GSCFA"/>
    <property type="match status" value="1"/>
</dbReference>
<accession>B8IP12</accession>
<keyword evidence="3" id="KW-1185">Reference proteome</keyword>
<evidence type="ECO:0000313" key="2">
    <source>
        <dbReference type="EMBL" id="ACL60330.1"/>
    </source>
</evidence>
<dbReference type="AlphaFoldDB" id="B8IP12"/>
<dbReference type="STRING" id="460265.Mnod_5486"/>
<reference evidence="2 3" key="1">
    <citation type="submission" date="2009-01" db="EMBL/GenBank/DDBJ databases">
        <title>Complete sequence of chromosome of Methylobacterium nodulans ORS 2060.</title>
        <authorList>
            <consortium name="US DOE Joint Genome Institute"/>
            <person name="Lucas S."/>
            <person name="Copeland A."/>
            <person name="Lapidus A."/>
            <person name="Glavina del Rio T."/>
            <person name="Dalin E."/>
            <person name="Tice H."/>
            <person name="Bruce D."/>
            <person name="Goodwin L."/>
            <person name="Pitluck S."/>
            <person name="Sims D."/>
            <person name="Brettin T."/>
            <person name="Detter J.C."/>
            <person name="Han C."/>
            <person name="Larimer F."/>
            <person name="Land M."/>
            <person name="Hauser L."/>
            <person name="Kyrpides N."/>
            <person name="Ivanova N."/>
            <person name="Marx C.J."/>
            <person name="Richardson P."/>
        </authorList>
    </citation>
    <scope>NUCLEOTIDE SEQUENCE [LARGE SCALE GENOMIC DNA]</scope>
    <source>
        <strain evidence="3">LMG 21967 / CNCM I-2342 / ORS 2060</strain>
    </source>
</reference>